<evidence type="ECO:0000313" key="1">
    <source>
        <dbReference type="EMBL" id="KAK3358754.1"/>
    </source>
</evidence>
<comment type="caution">
    <text evidence="1">The sequence shown here is derived from an EMBL/GenBank/DDBJ whole genome shotgun (WGS) entry which is preliminary data.</text>
</comment>
<evidence type="ECO:0000313" key="2">
    <source>
        <dbReference type="Proteomes" id="UP001275084"/>
    </source>
</evidence>
<accession>A0AAJ0HNX5</accession>
<gene>
    <name evidence="1" type="ORF">B0T25DRAFT_531062</name>
</gene>
<organism evidence="1 2">
    <name type="scientific">Lasiosphaeria hispida</name>
    <dbReference type="NCBI Taxonomy" id="260671"/>
    <lineage>
        <taxon>Eukaryota</taxon>
        <taxon>Fungi</taxon>
        <taxon>Dikarya</taxon>
        <taxon>Ascomycota</taxon>
        <taxon>Pezizomycotina</taxon>
        <taxon>Sordariomycetes</taxon>
        <taxon>Sordariomycetidae</taxon>
        <taxon>Sordariales</taxon>
        <taxon>Lasiosphaeriaceae</taxon>
        <taxon>Lasiosphaeria</taxon>
    </lineage>
</organism>
<dbReference type="AlphaFoldDB" id="A0AAJ0HNX5"/>
<reference evidence="1" key="1">
    <citation type="journal article" date="2023" name="Mol. Phylogenet. Evol.">
        <title>Genome-scale phylogeny and comparative genomics of the fungal order Sordariales.</title>
        <authorList>
            <person name="Hensen N."/>
            <person name="Bonometti L."/>
            <person name="Westerberg I."/>
            <person name="Brannstrom I.O."/>
            <person name="Guillou S."/>
            <person name="Cros-Aarteil S."/>
            <person name="Calhoun S."/>
            <person name="Haridas S."/>
            <person name="Kuo A."/>
            <person name="Mondo S."/>
            <person name="Pangilinan J."/>
            <person name="Riley R."/>
            <person name="LaButti K."/>
            <person name="Andreopoulos B."/>
            <person name="Lipzen A."/>
            <person name="Chen C."/>
            <person name="Yan M."/>
            <person name="Daum C."/>
            <person name="Ng V."/>
            <person name="Clum A."/>
            <person name="Steindorff A."/>
            <person name="Ohm R.A."/>
            <person name="Martin F."/>
            <person name="Silar P."/>
            <person name="Natvig D.O."/>
            <person name="Lalanne C."/>
            <person name="Gautier V."/>
            <person name="Ament-Velasquez S.L."/>
            <person name="Kruys A."/>
            <person name="Hutchinson M.I."/>
            <person name="Powell A.J."/>
            <person name="Barry K."/>
            <person name="Miller A.N."/>
            <person name="Grigoriev I.V."/>
            <person name="Debuchy R."/>
            <person name="Gladieux P."/>
            <person name="Hiltunen Thoren M."/>
            <person name="Johannesson H."/>
        </authorList>
    </citation>
    <scope>NUCLEOTIDE SEQUENCE</scope>
    <source>
        <strain evidence="1">CBS 955.72</strain>
    </source>
</reference>
<proteinExistence type="predicted"/>
<dbReference type="Proteomes" id="UP001275084">
    <property type="component" value="Unassembled WGS sequence"/>
</dbReference>
<protein>
    <submittedName>
        <fullName evidence="1">Uncharacterized protein</fullName>
    </submittedName>
</protein>
<name>A0AAJ0HNX5_9PEZI</name>
<sequence length="104" mass="11233">MVSVADWIFLSYESTCGEYSTRRLGCTDGGTFFTLTGAGVKNNFGSTPQIDVLVTKLSPNFHLTLYTGRDQSGVRTQIGQDSVGLCKTHRVGEAGWLSFGLSCN</sequence>
<reference evidence="1" key="2">
    <citation type="submission" date="2023-06" db="EMBL/GenBank/DDBJ databases">
        <authorList>
            <consortium name="Lawrence Berkeley National Laboratory"/>
            <person name="Haridas S."/>
            <person name="Hensen N."/>
            <person name="Bonometti L."/>
            <person name="Westerberg I."/>
            <person name="Brannstrom I.O."/>
            <person name="Guillou S."/>
            <person name="Cros-Aarteil S."/>
            <person name="Calhoun S."/>
            <person name="Kuo A."/>
            <person name="Mondo S."/>
            <person name="Pangilinan J."/>
            <person name="Riley R."/>
            <person name="Labutti K."/>
            <person name="Andreopoulos B."/>
            <person name="Lipzen A."/>
            <person name="Chen C."/>
            <person name="Yanf M."/>
            <person name="Daum C."/>
            <person name="Ng V."/>
            <person name="Clum A."/>
            <person name="Steindorff A."/>
            <person name="Ohm R."/>
            <person name="Martin F."/>
            <person name="Silar P."/>
            <person name="Natvig D."/>
            <person name="Lalanne C."/>
            <person name="Gautier V."/>
            <person name="Ament-Velasquez S.L."/>
            <person name="Kruys A."/>
            <person name="Hutchinson M.I."/>
            <person name="Powell A.J."/>
            <person name="Barry K."/>
            <person name="Miller A.N."/>
            <person name="Grigoriev I.V."/>
            <person name="Debuchy R."/>
            <person name="Gladieux P."/>
            <person name="Thoren M.H."/>
            <person name="Johannesson H."/>
        </authorList>
    </citation>
    <scope>NUCLEOTIDE SEQUENCE</scope>
    <source>
        <strain evidence="1">CBS 955.72</strain>
    </source>
</reference>
<dbReference type="EMBL" id="JAUIQD010000002">
    <property type="protein sequence ID" value="KAK3358754.1"/>
    <property type="molecule type" value="Genomic_DNA"/>
</dbReference>
<keyword evidence="2" id="KW-1185">Reference proteome</keyword>